<gene>
    <name evidence="1" type="ORF">GCM10007932_39050</name>
</gene>
<dbReference type="InterPro" id="IPR036390">
    <property type="entry name" value="WH_DNA-bd_sf"/>
</dbReference>
<dbReference type="SUPFAM" id="SSF46785">
    <property type="entry name" value="Winged helix' DNA-binding domain"/>
    <property type="match status" value="1"/>
</dbReference>
<comment type="caution">
    <text evidence="1">The sequence shown here is derived from an EMBL/GenBank/DDBJ whole genome shotgun (WGS) entry which is preliminary data.</text>
</comment>
<dbReference type="InterPro" id="IPR036388">
    <property type="entry name" value="WH-like_DNA-bd_sf"/>
</dbReference>
<proteinExistence type="predicted"/>
<organism evidence="1 2">
    <name type="scientific">Vibrio penaeicida</name>
    <dbReference type="NCBI Taxonomy" id="104609"/>
    <lineage>
        <taxon>Bacteria</taxon>
        <taxon>Pseudomonadati</taxon>
        <taxon>Pseudomonadota</taxon>
        <taxon>Gammaproteobacteria</taxon>
        <taxon>Vibrionales</taxon>
        <taxon>Vibrionaceae</taxon>
        <taxon>Vibrio</taxon>
    </lineage>
</organism>
<dbReference type="AlphaFoldDB" id="A0AAV5NVH5"/>
<protein>
    <submittedName>
        <fullName evidence="1">Transcriptional regulator</fullName>
    </submittedName>
</protein>
<evidence type="ECO:0000313" key="1">
    <source>
        <dbReference type="EMBL" id="GLQ74544.1"/>
    </source>
</evidence>
<keyword evidence="2" id="KW-1185">Reference proteome</keyword>
<name>A0AAV5NVH5_9VIBR</name>
<sequence>MKTTDRILNKIKREGAITAKKLSQDLSMTTMGARQHLQSLEDEGFLDFDDIKAKVGRPTRHWSLTDKGHAQFFDGHSDLMINMIDAVESVFGKEGMEKVTAEREATTLRQYQTAMAHCKTLEEKLNVLTELRDSEGYMVELLKNELGFELIENHCPICRAAKRCPNLCLSELNVFRKLLGKDYSVTRTEHIIQGKRRCSYQISPH</sequence>
<dbReference type="Gene3D" id="1.10.10.10">
    <property type="entry name" value="Winged helix-like DNA-binding domain superfamily/Winged helix DNA-binding domain"/>
    <property type="match status" value="1"/>
</dbReference>
<accession>A0AAV5NVH5</accession>
<dbReference type="Proteomes" id="UP001156690">
    <property type="component" value="Unassembled WGS sequence"/>
</dbReference>
<evidence type="ECO:0000313" key="2">
    <source>
        <dbReference type="Proteomes" id="UP001156690"/>
    </source>
</evidence>
<dbReference type="EMBL" id="BSNX01000056">
    <property type="protein sequence ID" value="GLQ74544.1"/>
    <property type="molecule type" value="Genomic_DNA"/>
</dbReference>
<reference evidence="2" key="1">
    <citation type="journal article" date="2019" name="Int. J. Syst. Evol. Microbiol.">
        <title>The Global Catalogue of Microorganisms (GCM) 10K type strain sequencing project: providing services to taxonomists for standard genome sequencing and annotation.</title>
        <authorList>
            <consortium name="The Broad Institute Genomics Platform"/>
            <consortium name="The Broad Institute Genome Sequencing Center for Infectious Disease"/>
            <person name="Wu L."/>
            <person name="Ma J."/>
        </authorList>
    </citation>
    <scope>NUCLEOTIDE SEQUENCE [LARGE SCALE GENOMIC DNA]</scope>
    <source>
        <strain evidence="2">NBRC 15640</strain>
    </source>
</reference>
<dbReference type="RefSeq" id="WP_101114013.1">
    <property type="nucleotide sequence ID" value="NZ_AP025144.1"/>
</dbReference>